<feature type="transmembrane region" description="Helical" evidence="6">
    <location>
        <begin position="123"/>
        <end position="142"/>
    </location>
</feature>
<dbReference type="Gene3D" id="3.40.720.10">
    <property type="entry name" value="Alkaline Phosphatase, subunit A"/>
    <property type="match status" value="2"/>
</dbReference>
<keyword evidence="5" id="KW-0106">Calcium</keyword>
<accession>A0A5N5T915</accession>
<evidence type="ECO:0000256" key="6">
    <source>
        <dbReference type="SAM" id="Phobius"/>
    </source>
</evidence>
<dbReference type="PANTHER" id="PTHR42693">
    <property type="entry name" value="ARYLSULFATASE FAMILY MEMBER"/>
    <property type="match status" value="1"/>
</dbReference>
<sequence>MIKNLCFEQGLSGPFVPVHVASRLKFPESETTIAEILSGSGYRTGIVGKWHLGTGCSLSNRKCPGPLSHGFDYFYGLPFTLTSDMGIEASFFVFDLQDSFYQAVLVTFLVTFLPLAIRKQTSLTLFIGLLLLILISFTWFIYTHYRLHTKKWWQVSPWMTQNFDGVVMRNHEVIHRRIPFDTLFDEIVNESVEFIHSSVREEKPFFLYLSFTHVHIPLFPSVKFRGRSAHGRYGDCIEELDSGVGIIIKALQEYHIDEDTIVYFASDHGACIEAYDPVDGQRVGGYNKEFKGGKAMGAAEGGIRVPGIFRWKGTLSSENTLNLPTSQLDLLPTFIDLADIQLNETISPKLYTKVYKMYLFRYRWEPGTYHCGVGLEKHCSCFGEEVLNISESPILFELLSDPFEDYPIDTKSHEYKNIVSKLQLFLKDYKEKNPYPPSMFESKMDVLLLPWLQPF</sequence>
<dbReference type="Proteomes" id="UP000326759">
    <property type="component" value="Unassembled WGS sequence"/>
</dbReference>
<feature type="domain" description="Sulfatase N-terminal" evidence="7">
    <location>
        <begin position="26"/>
        <end position="79"/>
    </location>
</feature>
<dbReference type="InterPro" id="IPR050738">
    <property type="entry name" value="Sulfatase"/>
</dbReference>
<dbReference type="OrthoDB" id="103349at2759"/>
<reference evidence="8 9" key="1">
    <citation type="journal article" date="2019" name="PLoS Biol.">
        <title>Sex chromosomes control vertical transmission of feminizing Wolbachia symbionts in an isopod.</title>
        <authorList>
            <person name="Becking T."/>
            <person name="Chebbi M.A."/>
            <person name="Giraud I."/>
            <person name="Moumen B."/>
            <person name="Laverre T."/>
            <person name="Caubet Y."/>
            <person name="Peccoud J."/>
            <person name="Gilbert C."/>
            <person name="Cordaux R."/>
        </authorList>
    </citation>
    <scope>NUCLEOTIDE SEQUENCE [LARGE SCALE GENOMIC DNA]</scope>
    <source>
        <strain evidence="8">ANa2</strain>
        <tissue evidence="8">Whole body excluding digestive tract and cuticle</tissue>
    </source>
</reference>
<evidence type="ECO:0000313" key="8">
    <source>
        <dbReference type="EMBL" id="KAB7501565.1"/>
    </source>
</evidence>
<keyword evidence="6" id="KW-0472">Membrane</keyword>
<keyword evidence="4" id="KW-0378">Hydrolase</keyword>
<dbReference type="AlphaFoldDB" id="A0A5N5T915"/>
<dbReference type="SUPFAM" id="SSF53649">
    <property type="entry name" value="Alkaline phosphatase-like"/>
    <property type="match status" value="1"/>
</dbReference>
<dbReference type="InterPro" id="IPR024607">
    <property type="entry name" value="Sulfatase_CS"/>
</dbReference>
<evidence type="ECO:0000256" key="4">
    <source>
        <dbReference type="ARBA" id="ARBA00022801"/>
    </source>
</evidence>
<dbReference type="PROSITE" id="PS00149">
    <property type="entry name" value="SULFATASE_2"/>
    <property type="match status" value="1"/>
</dbReference>
<evidence type="ECO:0000259" key="7">
    <source>
        <dbReference type="Pfam" id="PF00884"/>
    </source>
</evidence>
<gene>
    <name evidence="8" type="primary">ARSH</name>
    <name evidence="8" type="ORF">Anas_00511</name>
</gene>
<comment type="caution">
    <text evidence="8">The sequence shown here is derived from an EMBL/GenBank/DDBJ whole genome shotgun (WGS) entry which is preliminary data.</text>
</comment>
<evidence type="ECO:0000256" key="1">
    <source>
        <dbReference type="ARBA" id="ARBA00001913"/>
    </source>
</evidence>
<dbReference type="InterPro" id="IPR017850">
    <property type="entry name" value="Alkaline_phosphatase_core_sf"/>
</dbReference>
<dbReference type="InterPro" id="IPR000917">
    <property type="entry name" value="Sulfatase_N"/>
</dbReference>
<feature type="domain" description="Sulfatase N-terminal" evidence="7">
    <location>
        <begin position="183"/>
        <end position="340"/>
    </location>
</feature>
<dbReference type="Pfam" id="PF14707">
    <property type="entry name" value="Sulfatase_C"/>
    <property type="match status" value="1"/>
</dbReference>
<organism evidence="8 9">
    <name type="scientific">Armadillidium nasatum</name>
    <dbReference type="NCBI Taxonomy" id="96803"/>
    <lineage>
        <taxon>Eukaryota</taxon>
        <taxon>Metazoa</taxon>
        <taxon>Ecdysozoa</taxon>
        <taxon>Arthropoda</taxon>
        <taxon>Crustacea</taxon>
        <taxon>Multicrustacea</taxon>
        <taxon>Malacostraca</taxon>
        <taxon>Eumalacostraca</taxon>
        <taxon>Peracarida</taxon>
        <taxon>Isopoda</taxon>
        <taxon>Oniscidea</taxon>
        <taxon>Crinocheta</taxon>
        <taxon>Armadillidiidae</taxon>
        <taxon>Armadillidium</taxon>
    </lineage>
</organism>
<keyword evidence="6" id="KW-0812">Transmembrane</keyword>
<comment type="similarity">
    <text evidence="2">Belongs to the sulfatase family.</text>
</comment>
<protein>
    <submittedName>
        <fullName evidence="8">Arylsulfatase H</fullName>
    </submittedName>
</protein>
<evidence type="ECO:0000256" key="5">
    <source>
        <dbReference type="ARBA" id="ARBA00022837"/>
    </source>
</evidence>
<evidence type="ECO:0000313" key="9">
    <source>
        <dbReference type="Proteomes" id="UP000326759"/>
    </source>
</evidence>
<dbReference type="Pfam" id="PF00884">
    <property type="entry name" value="Sulfatase"/>
    <property type="match status" value="2"/>
</dbReference>
<dbReference type="GO" id="GO:0004065">
    <property type="term" value="F:arylsulfatase activity"/>
    <property type="evidence" value="ECO:0007669"/>
    <property type="project" value="TreeGrafter"/>
</dbReference>
<feature type="transmembrane region" description="Helical" evidence="6">
    <location>
        <begin position="100"/>
        <end position="117"/>
    </location>
</feature>
<dbReference type="GO" id="GO:0046872">
    <property type="term" value="F:metal ion binding"/>
    <property type="evidence" value="ECO:0007669"/>
    <property type="project" value="UniProtKB-KW"/>
</dbReference>
<evidence type="ECO:0000256" key="3">
    <source>
        <dbReference type="ARBA" id="ARBA00022723"/>
    </source>
</evidence>
<keyword evidence="9" id="KW-1185">Reference proteome</keyword>
<proteinExistence type="inferred from homology"/>
<name>A0A5N5T915_9CRUS</name>
<dbReference type="PANTHER" id="PTHR42693:SF49">
    <property type="entry name" value="SULFATASE N-TERMINAL DOMAIN-CONTAINING PROTEIN"/>
    <property type="match status" value="1"/>
</dbReference>
<keyword evidence="6" id="KW-1133">Transmembrane helix</keyword>
<comment type="cofactor">
    <cofactor evidence="1">
        <name>Ca(2+)</name>
        <dbReference type="ChEBI" id="CHEBI:29108"/>
    </cofactor>
</comment>
<dbReference type="EMBL" id="SEYY01010224">
    <property type="protein sequence ID" value="KAB7501565.1"/>
    <property type="molecule type" value="Genomic_DNA"/>
</dbReference>
<dbReference type="Gene3D" id="3.30.1120.10">
    <property type="match status" value="1"/>
</dbReference>
<keyword evidence="3" id="KW-0479">Metal-binding</keyword>
<evidence type="ECO:0000256" key="2">
    <source>
        <dbReference type="ARBA" id="ARBA00008779"/>
    </source>
</evidence>